<dbReference type="Proteomes" id="UP000076717">
    <property type="component" value="Unassembled WGS sequence"/>
</dbReference>
<protein>
    <submittedName>
        <fullName evidence="2">Uncharacterized protein</fullName>
    </submittedName>
</protein>
<accession>A0A162J2A2</accession>
<reference evidence="2 3" key="1">
    <citation type="submission" date="2015-08" db="EMBL/GenBank/DDBJ databases">
        <title>Draft Genome Sequence of Rathayibacter sp. Strain VKM Ac-2596 Isolated from Leaf Gall Induced by Plant-Parasitic Nematodes.</title>
        <authorList>
            <person name="Vasilenko O.V."/>
            <person name="Starodumova I.P."/>
            <person name="Tarlachkov S.V."/>
            <person name="Dorofeeva L.V."/>
            <person name="Evtushenko L.I."/>
        </authorList>
    </citation>
    <scope>NUCLEOTIDE SEQUENCE [LARGE SCALE GENOMIC DNA]</scope>
    <source>
        <strain evidence="2 3">VKM Ac-2596</strain>
    </source>
</reference>
<gene>
    <name evidence="2" type="ORF">ACH61_01704</name>
</gene>
<sequence length="121" mass="11922">MRDAPRSPGGGEQGGPAAGIVGDEVEVVDAEVRAQILEVVGGRGCGAGGHRLRAAPAPGVQHEDAAGARHRVEAAEVRGVPIGFAGHDDEGAAGAVLVDVQEGAVARPVPHAVPLPSPLAA</sequence>
<dbReference type="AlphaFoldDB" id="A0A162J2A2"/>
<feature type="region of interest" description="Disordered" evidence="1">
    <location>
        <begin position="1"/>
        <end position="20"/>
    </location>
</feature>
<dbReference type="EMBL" id="LIIN01000051">
    <property type="protein sequence ID" value="KZX21157.1"/>
    <property type="molecule type" value="Genomic_DNA"/>
</dbReference>
<evidence type="ECO:0000256" key="1">
    <source>
        <dbReference type="SAM" id="MobiDB-lite"/>
    </source>
</evidence>
<evidence type="ECO:0000313" key="3">
    <source>
        <dbReference type="Proteomes" id="UP000076717"/>
    </source>
</evidence>
<evidence type="ECO:0000313" key="2">
    <source>
        <dbReference type="EMBL" id="KZX21157.1"/>
    </source>
</evidence>
<feature type="compositionally biased region" description="Gly residues" evidence="1">
    <location>
        <begin position="8"/>
        <end position="17"/>
    </location>
</feature>
<organism evidence="2 3">
    <name type="scientific">Rathayibacter tanaceti</name>
    <dbReference type="NCBI Taxonomy" id="1671680"/>
    <lineage>
        <taxon>Bacteria</taxon>
        <taxon>Bacillati</taxon>
        <taxon>Actinomycetota</taxon>
        <taxon>Actinomycetes</taxon>
        <taxon>Micrococcales</taxon>
        <taxon>Microbacteriaceae</taxon>
        <taxon>Rathayibacter</taxon>
    </lineage>
</organism>
<keyword evidence="3" id="KW-1185">Reference proteome</keyword>
<proteinExistence type="predicted"/>
<name>A0A162J2A2_9MICO</name>
<comment type="caution">
    <text evidence="2">The sequence shown here is derived from an EMBL/GenBank/DDBJ whole genome shotgun (WGS) entry which is preliminary data.</text>
</comment>